<evidence type="ECO:0000313" key="1">
    <source>
        <dbReference type="EnsemblPlants" id="AET2Gv20816100.1"/>
    </source>
</evidence>
<reference evidence="2" key="1">
    <citation type="journal article" date="2014" name="Science">
        <title>Ancient hybridizations among the ancestral genomes of bread wheat.</title>
        <authorList>
            <consortium name="International Wheat Genome Sequencing Consortium,"/>
            <person name="Marcussen T."/>
            <person name="Sandve S.R."/>
            <person name="Heier L."/>
            <person name="Spannagl M."/>
            <person name="Pfeifer M."/>
            <person name="Jakobsen K.S."/>
            <person name="Wulff B.B."/>
            <person name="Steuernagel B."/>
            <person name="Mayer K.F."/>
            <person name="Olsen O.A."/>
        </authorList>
    </citation>
    <scope>NUCLEOTIDE SEQUENCE [LARGE SCALE GENOMIC DNA]</scope>
    <source>
        <strain evidence="2">cv. AL8/78</strain>
    </source>
</reference>
<dbReference type="EnsemblPlants" id="AET2Gv20816100.11">
    <property type="protein sequence ID" value="AET2Gv20816100.11"/>
    <property type="gene ID" value="AET2Gv20816100"/>
</dbReference>
<dbReference type="EnsemblPlants" id="AET2Gv20816100.8">
    <property type="protein sequence ID" value="AET2Gv20816100.8"/>
    <property type="gene ID" value="AET2Gv20816100"/>
</dbReference>
<dbReference type="Gramene" id="AET2Gv20816100.11">
    <property type="protein sequence ID" value="AET2Gv20816100.11"/>
    <property type="gene ID" value="AET2Gv20816100"/>
</dbReference>
<dbReference type="AlphaFoldDB" id="A0A453CEC8"/>
<dbReference type="EnsemblPlants" id="AET2Gv20816100.12">
    <property type="protein sequence ID" value="AET2Gv20816100.12"/>
    <property type="gene ID" value="AET2Gv20816100"/>
</dbReference>
<keyword evidence="2" id="KW-1185">Reference proteome</keyword>
<dbReference type="Gramene" id="AET2Gv20816100.12">
    <property type="protein sequence ID" value="AET2Gv20816100.12"/>
    <property type="gene ID" value="AET2Gv20816100"/>
</dbReference>
<reference evidence="1" key="5">
    <citation type="journal article" date="2021" name="G3 (Bethesda)">
        <title>Aegilops tauschii genome assembly Aet v5.0 features greater sequence contiguity and improved annotation.</title>
        <authorList>
            <person name="Wang L."/>
            <person name="Zhu T."/>
            <person name="Rodriguez J.C."/>
            <person name="Deal K.R."/>
            <person name="Dubcovsky J."/>
            <person name="McGuire P.E."/>
            <person name="Lux T."/>
            <person name="Spannagl M."/>
            <person name="Mayer K.F.X."/>
            <person name="Baldrich P."/>
            <person name="Meyers B.C."/>
            <person name="Huo N."/>
            <person name="Gu Y.Q."/>
            <person name="Zhou H."/>
            <person name="Devos K.M."/>
            <person name="Bennetzen J.L."/>
            <person name="Unver T."/>
            <person name="Budak H."/>
            <person name="Gulick P.J."/>
            <person name="Galiba G."/>
            <person name="Kalapos B."/>
            <person name="Nelson D.R."/>
            <person name="Li P."/>
            <person name="You F.M."/>
            <person name="Luo M.C."/>
            <person name="Dvorak J."/>
        </authorList>
    </citation>
    <scope>NUCLEOTIDE SEQUENCE [LARGE SCALE GENOMIC DNA]</scope>
    <source>
        <strain evidence="1">cv. AL8/78</strain>
    </source>
</reference>
<dbReference type="EnsemblPlants" id="AET2Gv20816100.2">
    <property type="protein sequence ID" value="AET2Gv20816100.2"/>
    <property type="gene ID" value="AET2Gv20816100"/>
</dbReference>
<dbReference type="Gramene" id="AET2Gv20816100.8">
    <property type="protein sequence ID" value="AET2Gv20816100.8"/>
    <property type="gene ID" value="AET2Gv20816100"/>
</dbReference>
<dbReference type="Gramene" id="AET2Gv20816100.7">
    <property type="protein sequence ID" value="AET2Gv20816100.7"/>
    <property type="gene ID" value="AET2Gv20816100"/>
</dbReference>
<dbReference type="EnsemblPlants" id="AET2Gv20816100.10">
    <property type="protein sequence ID" value="AET2Gv20816100.10"/>
    <property type="gene ID" value="AET2Gv20816100"/>
</dbReference>
<sequence>MKTIHGKVLQDINYDKMQLLQQKCESLEHQQKEKHNLIDYFSNSWCHSLGGDHMASKELYCIIDSNFTAGSTSKDNDLNHILSQVRYVVDRLSDTAT</sequence>
<organism evidence="1 2">
    <name type="scientific">Aegilops tauschii subsp. strangulata</name>
    <name type="common">Goatgrass</name>
    <dbReference type="NCBI Taxonomy" id="200361"/>
    <lineage>
        <taxon>Eukaryota</taxon>
        <taxon>Viridiplantae</taxon>
        <taxon>Streptophyta</taxon>
        <taxon>Embryophyta</taxon>
        <taxon>Tracheophyta</taxon>
        <taxon>Spermatophyta</taxon>
        <taxon>Magnoliopsida</taxon>
        <taxon>Liliopsida</taxon>
        <taxon>Poales</taxon>
        <taxon>Poaceae</taxon>
        <taxon>BOP clade</taxon>
        <taxon>Pooideae</taxon>
        <taxon>Triticodae</taxon>
        <taxon>Triticeae</taxon>
        <taxon>Triticinae</taxon>
        <taxon>Aegilops</taxon>
    </lineage>
</organism>
<dbReference type="EnsemblPlants" id="AET2Gv20816100.1">
    <property type="protein sequence ID" value="AET2Gv20816100.1"/>
    <property type="gene ID" value="AET2Gv20816100"/>
</dbReference>
<name>A0A453CEC8_AEGTS</name>
<dbReference type="EnsemblPlants" id="AET2Gv20816100.7">
    <property type="protein sequence ID" value="AET2Gv20816100.7"/>
    <property type="gene ID" value="AET2Gv20816100"/>
</dbReference>
<proteinExistence type="predicted"/>
<dbReference type="Gramene" id="AET2Gv20816100.2">
    <property type="protein sequence ID" value="AET2Gv20816100.2"/>
    <property type="gene ID" value="AET2Gv20816100"/>
</dbReference>
<protein>
    <submittedName>
        <fullName evidence="1">Uncharacterized protein</fullName>
    </submittedName>
</protein>
<reference evidence="1" key="4">
    <citation type="submission" date="2019-03" db="UniProtKB">
        <authorList>
            <consortium name="EnsemblPlants"/>
        </authorList>
    </citation>
    <scope>IDENTIFICATION</scope>
</reference>
<reference evidence="2" key="2">
    <citation type="journal article" date="2017" name="Nat. Plants">
        <title>The Aegilops tauschii genome reveals multiple impacts of transposons.</title>
        <authorList>
            <person name="Zhao G."/>
            <person name="Zou C."/>
            <person name="Li K."/>
            <person name="Wang K."/>
            <person name="Li T."/>
            <person name="Gao L."/>
            <person name="Zhang X."/>
            <person name="Wang H."/>
            <person name="Yang Z."/>
            <person name="Liu X."/>
            <person name="Jiang W."/>
            <person name="Mao L."/>
            <person name="Kong X."/>
            <person name="Jiao Y."/>
            <person name="Jia J."/>
        </authorList>
    </citation>
    <scope>NUCLEOTIDE SEQUENCE [LARGE SCALE GENOMIC DNA]</scope>
    <source>
        <strain evidence="2">cv. AL8/78</strain>
    </source>
</reference>
<dbReference type="Proteomes" id="UP000015105">
    <property type="component" value="Chromosome 2D"/>
</dbReference>
<dbReference type="Gramene" id="AET2Gv20816100.1">
    <property type="protein sequence ID" value="AET2Gv20816100.1"/>
    <property type="gene ID" value="AET2Gv20816100"/>
</dbReference>
<dbReference type="EnsemblPlants" id="AET2Gv20816100.3">
    <property type="protein sequence ID" value="AET2Gv20816100.3"/>
    <property type="gene ID" value="AET2Gv20816100"/>
</dbReference>
<evidence type="ECO:0000313" key="2">
    <source>
        <dbReference type="Proteomes" id="UP000015105"/>
    </source>
</evidence>
<reference evidence="1" key="3">
    <citation type="journal article" date="2017" name="Nature">
        <title>Genome sequence of the progenitor of the wheat D genome Aegilops tauschii.</title>
        <authorList>
            <person name="Luo M.C."/>
            <person name="Gu Y.Q."/>
            <person name="Puiu D."/>
            <person name="Wang H."/>
            <person name="Twardziok S.O."/>
            <person name="Deal K.R."/>
            <person name="Huo N."/>
            <person name="Zhu T."/>
            <person name="Wang L."/>
            <person name="Wang Y."/>
            <person name="McGuire P.E."/>
            <person name="Liu S."/>
            <person name="Long H."/>
            <person name="Ramasamy R.K."/>
            <person name="Rodriguez J.C."/>
            <person name="Van S.L."/>
            <person name="Yuan L."/>
            <person name="Wang Z."/>
            <person name="Xia Z."/>
            <person name="Xiao L."/>
            <person name="Anderson O.D."/>
            <person name="Ouyang S."/>
            <person name="Liang Y."/>
            <person name="Zimin A.V."/>
            <person name="Pertea G."/>
            <person name="Qi P."/>
            <person name="Bennetzen J.L."/>
            <person name="Dai X."/>
            <person name="Dawson M.W."/>
            <person name="Muller H.G."/>
            <person name="Kugler K."/>
            <person name="Rivarola-Duarte L."/>
            <person name="Spannagl M."/>
            <person name="Mayer K.F.X."/>
            <person name="Lu F.H."/>
            <person name="Bevan M.W."/>
            <person name="Leroy P."/>
            <person name="Li P."/>
            <person name="You F.M."/>
            <person name="Sun Q."/>
            <person name="Liu Z."/>
            <person name="Lyons E."/>
            <person name="Wicker T."/>
            <person name="Salzberg S.L."/>
            <person name="Devos K.M."/>
            <person name="Dvorak J."/>
        </authorList>
    </citation>
    <scope>NUCLEOTIDE SEQUENCE [LARGE SCALE GENOMIC DNA]</scope>
    <source>
        <strain evidence="1">cv. AL8/78</strain>
    </source>
</reference>
<accession>A0A453CEC8</accession>
<dbReference type="Gramene" id="AET2Gv20816100.3">
    <property type="protein sequence ID" value="AET2Gv20816100.3"/>
    <property type="gene ID" value="AET2Gv20816100"/>
</dbReference>
<dbReference type="Gramene" id="AET2Gv20816100.10">
    <property type="protein sequence ID" value="AET2Gv20816100.10"/>
    <property type="gene ID" value="AET2Gv20816100"/>
</dbReference>